<dbReference type="OrthoDB" id="6134459at2759"/>
<evidence type="ECO:0000256" key="8">
    <source>
        <dbReference type="SAM" id="Phobius"/>
    </source>
</evidence>
<evidence type="ECO:0000256" key="2">
    <source>
        <dbReference type="ARBA" id="ARBA00008979"/>
    </source>
</evidence>
<organism evidence="10 11">
    <name type="scientific">Daphnia pulex</name>
    <name type="common">Water flea</name>
    <dbReference type="NCBI Taxonomy" id="6669"/>
    <lineage>
        <taxon>Eukaryota</taxon>
        <taxon>Metazoa</taxon>
        <taxon>Ecdysozoa</taxon>
        <taxon>Arthropoda</taxon>
        <taxon>Crustacea</taxon>
        <taxon>Branchiopoda</taxon>
        <taxon>Diplostraca</taxon>
        <taxon>Cladocera</taxon>
        <taxon>Anomopoda</taxon>
        <taxon>Daphniidae</taxon>
        <taxon>Daphnia</taxon>
    </lineage>
</organism>
<dbReference type="eggNOG" id="ENOG502R7A7">
    <property type="taxonomic scope" value="Eukaryota"/>
</dbReference>
<dbReference type="InterPro" id="IPR000832">
    <property type="entry name" value="GPCR_2_secretin-like"/>
</dbReference>
<dbReference type="InterPro" id="IPR023311">
    <property type="entry name" value="Methusela_ecto_dom_2"/>
</dbReference>
<dbReference type="Pfam" id="PF06652">
    <property type="entry name" value="Methuselah_N"/>
    <property type="match status" value="1"/>
</dbReference>
<dbReference type="Pfam" id="PF00002">
    <property type="entry name" value="7tm_2"/>
    <property type="match status" value="1"/>
</dbReference>
<comment type="similarity">
    <text evidence="2">Belongs to the G-protein coupled receptor 2 family. Mth subfamily.</text>
</comment>
<dbReference type="CDD" id="cd15039">
    <property type="entry name" value="7tmB3_Methuselah-like"/>
    <property type="match status" value="1"/>
</dbReference>
<evidence type="ECO:0000256" key="3">
    <source>
        <dbReference type="ARBA" id="ARBA00022692"/>
    </source>
</evidence>
<dbReference type="PhylomeDB" id="E9FT95"/>
<feature type="transmembrane region" description="Helical" evidence="8">
    <location>
        <begin position="7"/>
        <end position="29"/>
    </location>
</feature>
<feature type="transmembrane region" description="Helical" evidence="8">
    <location>
        <begin position="432"/>
        <end position="450"/>
    </location>
</feature>
<dbReference type="InterPro" id="IPR010596">
    <property type="entry name" value="Methuselah_N_dom"/>
</dbReference>
<keyword evidence="3 8" id="KW-0812">Transmembrane</keyword>
<name>E9FT95_DAPPU</name>
<feature type="transmembrane region" description="Helical" evidence="8">
    <location>
        <begin position="323"/>
        <end position="344"/>
    </location>
</feature>
<comment type="subcellular location">
    <subcellularLocation>
        <location evidence="1">Membrane</location>
        <topology evidence="1">Multi-pass membrane protein</topology>
    </subcellularLocation>
</comment>
<evidence type="ECO:0000256" key="5">
    <source>
        <dbReference type="ARBA" id="ARBA00022989"/>
    </source>
</evidence>
<dbReference type="InterPro" id="IPR052808">
    <property type="entry name" value="GPCR_Mth-like"/>
</dbReference>
<accession>E9FT95</accession>
<dbReference type="InterPro" id="IPR036272">
    <property type="entry name" value="Methuselah_N_sf"/>
</dbReference>
<dbReference type="Gene3D" id="1.20.1070.10">
    <property type="entry name" value="Rhodopsin 7-helix transmembrane proteins"/>
    <property type="match status" value="1"/>
</dbReference>
<evidence type="ECO:0000313" key="10">
    <source>
        <dbReference type="EMBL" id="EFX89686.1"/>
    </source>
</evidence>
<dbReference type="GO" id="GO:0016020">
    <property type="term" value="C:membrane"/>
    <property type="evidence" value="ECO:0007669"/>
    <property type="project" value="UniProtKB-SubCell"/>
</dbReference>
<evidence type="ECO:0000256" key="7">
    <source>
        <dbReference type="ARBA" id="ARBA00023136"/>
    </source>
</evidence>
<dbReference type="Gene3D" id="2.170.180.11">
    <property type="entry name" value="Methuselah ectodomain, domain 2"/>
    <property type="match status" value="1"/>
</dbReference>
<dbReference type="SUPFAM" id="SSF63877">
    <property type="entry name" value="Methuselah ectodomain"/>
    <property type="match status" value="1"/>
</dbReference>
<keyword evidence="6" id="KW-0297">G-protein coupled receptor</keyword>
<dbReference type="Proteomes" id="UP000000305">
    <property type="component" value="Unassembled WGS sequence"/>
</dbReference>
<keyword evidence="6" id="KW-0675">Receptor</keyword>
<dbReference type="PANTHER" id="PTHR46953:SF1">
    <property type="entry name" value="G-PROTEIN COUPLED RECEPTOR MTH-LIKE 1-RELATED"/>
    <property type="match status" value="1"/>
</dbReference>
<reference evidence="10 11" key="1">
    <citation type="journal article" date="2011" name="Science">
        <title>The ecoresponsive genome of Daphnia pulex.</title>
        <authorList>
            <person name="Colbourne J.K."/>
            <person name="Pfrender M.E."/>
            <person name="Gilbert D."/>
            <person name="Thomas W.K."/>
            <person name="Tucker A."/>
            <person name="Oakley T.H."/>
            <person name="Tokishita S."/>
            <person name="Aerts A."/>
            <person name="Arnold G.J."/>
            <person name="Basu M.K."/>
            <person name="Bauer D.J."/>
            <person name="Caceres C.E."/>
            <person name="Carmel L."/>
            <person name="Casola C."/>
            <person name="Choi J.H."/>
            <person name="Detter J.C."/>
            <person name="Dong Q."/>
            <person name="Dusheyko S."/>
            <person name="Eads B.D."/>
            <person name="Frohlich T."/>
            <person name="Geiler-Samerotte K.A."/>
            <person name="Gerlach D."/>
            <person name="Hatcher P."/>
            <person name="Jogdeo S."/>
            <person name="Krijgsveld J."/>
            <person name="Kriventseva E.V."/>
            <person name="Kultz D."/>
            <person name="Laforsch C."/>
            <person name="Lindquist E."/>
            <person name="Lopez J."/>
            <person name="Manak J.R."/>
            <person name="Muller J."/>
            <person name="Pangilinan J."/>
            <person name="Patwardhan R.P."/>
            <person name="Pitluck S."/>
            <person name="Pritham E.J."/>
            <person name="Rechtsteiner A."/>
            <person name="Rho M."/>
            <person name="Rogozin I.B."/>
            <person name="Sakarya O."/>
            <person name="Salamov A."/>
            <person name="Schaack S."/>
            <person name="Shapiro H."/>
            <person name="Shiga Y."/>
            <person name="Skalitzky C."/>
            <person name="Smith Z."/>
            <person name="Souvorov A."/>
            <person name="Sung W."/>
            <person name="Tang Z."/>
            <person name="Tsuchiya D."/>
            <person name="Tu H."/>
            <person name="Vos H."/>
            <person name="Wang M."/>
            <person name="Wolf Y.I."/>
            <person name="Yamagata H."/>
            <person name="Yamada T."/>
            <person name="Ye Y."/>
            <person name="Shaw J.R."/>
            <person name="Andrews J."/>
            <person name="Crease T.J."/>
            <person name="Tang H."/>
            <person name="Lucas S.M."/>
            <person name="Robertson H.M."/>
            <person name="Bork P."/>
            <person name="Koonin E.V."/>
            <person name="Zdobnov E.M."/>
            <person name="Grigoriev I.V."/>
            <person name="Lynch M."/>
            <person name="Boore J.L."/>
        </authorList>
    </citation>
    <scope>NUCLEOTIDE SEQUENCE [LARGE SCALE GENOMIC DNA]</scope>
</reference>
<feature type="domain" description="Methuselah N-terminal" evidence="9">
    <location>
        <begin position="189"/>
        <end position="306"/>
    </location>
</feature>
<proteinExistence type="inferred from homology"/>
<feature type="transmembrane region" description="Helical" evidence="8">
    <location>
        <begin position="526"/>
        <end position="549"/>
    </location>
</feature>
<gene>
    <name evidence="10" type="ORF">DAPPUDRAFT_310325</name>
</gene>
<dbReference type="PANTHER" id="PTHR46953">
    <property type="entry name" value="G-PROTEIN COUPLED RECEPTOR MTH-LIKE 1-RELATED"/>
    <property type="match status" value="1"/>
</dbReference>
<evidence type="ECO:0000256" key="4">
    <source>
        <dbReference type="ARBA" id="ARBA00022729"/>
    </source>
</evidence>
<dbReference type="FunCoup" id="E9FT95">
    <property type="interactions" value="3"/>
</dbReference>
<dbReference type="GO" id="GO:0004930">
    <property type="term" value="F:G protein-coupled receptor activity"/>
    <property type="evidence" value="ECO:0000318"/>
    <property type="project" value="GO_Central"/>
</dbReference>
<dbReference type="OMA" id="RESCAND"/>
<keyword evidence="4" id="KW-0732">Signal</keyword>
<sequence>MRQHQLLAYYYAIAALCVTLRITFCAAGSDGETIKRDHQEEEEQQLIPLTKCCDLGQFYNAGFDRCLEWESYLAEVHLLATPFFQDVPPFYNDNDGRVVHPVAPSAFLLSLANFTFCPSGQIARISPDFQLFKNGSMKTVEGKALKFGEFCVDRIISRELGASTNLTAGLFVTRFCIPDPCAVNNNRTGCVRKCCPNGMALNGDERICQVNSAPFEIPFHDESGAALNASSHFGTSSSSSLVVSDGVFVDCQHGAYSLRPSVEGDDEFYILPNGRIHTPALGEYHDDYCIDNFVSEDGVELQALMCFPPQAEESEENSVIQSIYPYFLFVSSLFLIATFVVHALLPELRNTHGVTVMCHVASMTVMYVGLGTIQLSHHLSDGICVGLAVTVHFAFLATFTWLNVLSFDIWWTFNDRRLPRRTSKLGRRFAYYSLYAWSVPTVIVVFGQVADNVKGLSKHIYQPEFGILKCWFHTPGSFYTFLYGPMALLILANILFFIMTATALCRTRVGTTRKDEANLFHSKQKFRAIFVLFILMGVCWITEVISFAVGGSAYLWIPTDILNILTAVFVFFIFVCKPSVWSLLMKKHPSLQKFDRLCPNCMKYDNGQQENEDRSFLQQTSI</sequence>
<dbReference type="AlphaFoldDB" id="E9FT95"/>
<evidence type="ECO:0000259" key="9">
    <source>
        <dbReference type="Pfam" id="PF06652"/>
    </source>
</evidence>
<keyword evidence="6" id="KW-0807">Transducer</keyword>
<dbReference type="KEGG" id="dpx:DAPPUDRAFT_310325"/>
<dbReference type="HOGENOM" id="CLU_458746_0_0_1"/>
<feature type="transmembrane region" description="Helical" evidence="8">
    <location>
        <begin position="481"/>
        <end position="505"/>
    </location>
</feature>
<keyword evidence="5 8" id="KW-1133">Transmembrane helix</keyword>
<dbReference type="GO" id="GO:0007186">
    <property type="term" value="P:G protein-coupled receptor signaling pathway"/>
    <property type="evidence" value="ECO:0000318"/>
    <property type="project" value="GO_Central"/>
</dbReference>
<keyword evidence="7 8" id="KW-0472">Membrane</keyword>
<feature type="transmembrane region" description="Helical" evidence="8">
    <location>
        <begin position="387"/>
        <end position="411"/>
    </location>
</feature>
<feature type="transmembrane region" description="Helical" evidence="8">
    <location>
        <begin position="561"/>
        <end position="584"/>
    </location>
</feature>
<protein>
    <recommendedName>
        <fullName evidence="9">Methuselah N-terminal domain-containing protein</fullName>
    </recommendedName>
</protein>
<feature type="transmembrane region" description="Helical" evidence="8">
    <location>
        <begin position="356"/>
        <end position="375"/>
    </location>
</feature>
<dbReference type="InParanoid" id="E9FT95"/>
<dbReference type="EMBL" id="GL732524">
    <property type="protein sequence ID" value="EFX89686.1"/>
    <property type="molecule type" value="Genomic_DNA"/>
</dbReference>
<keyword evidence="11" id="KW-1185">Reference proteome</keyword>
<evidence type="ECO:0000256" key="6">
    <source>
        <dbReference type="ARBA" id="ARBA00023040"/>
    </source>
</evidence>
<evidence type="ECO:0000313" key="11">
    <source>
        <dbReference type="Proteomes" id="UP000000305"/>
    </source>
</evidence>
<evidence type="ECO:0000256" key="1">
    <source>
        <dbReference type="ARBA" id="ARBA00004141"/>
    </source>
</evidence>